<proteinExistence type="predicted"/>
<name>A0A0A9CE60_ARUDO</name>
<organism evidence="1">
    <name type="scientific">Arundo donax</name>
    <name type="common">Giant reed</name>
    <name type="synonym">Donax arundinaceus</name>
    <dbReference type="NCBI Taxonomy" id="35708"/>
    <lineage>
        <taxon>Eukaryota</taxon>
        <taxon>Viridiplantae</taxon>
        <taxon>Streptophyta</taxon>
        <taxon>Embryophyta</taxon>
        <taxon>Tracheophyta</taxon>
        <taxon>Spermatophyta</taxon>
        <taxon>Magnoliopsida</taxon>
        <taxon>Liliopsida</taxon>
        <taxon>Poales</taxon>
        <taxon>Poaceae</taxon>
        <taxon>PACMAD clade</taxon>
        <taxon>Arundinoideae</taxon>
        <taxon>Arundineae</taxon>
        <taxon>Arundo</taxon>
    </lineage>
</organism>
<accession>A0A0A9CE60</accession>
<dbReference type="EMBL" id="GBRH01226255">
    <property type="protein sequence ID" value="JAD71640.1"/>
    <property type="molecule type" value="Transcribed_RNA"/>
</dbReference>
<reference evidence="1" key="2">
    <citation type="journal article" date="2015" name="Data Brief">
        <title>Shoot transcriptome of the giant reed, Arundo donax.</title>
        <authorList>
            <person name="Barrero R.A."/>
            <person name="Guerrero F.D."/>
            <person name="Moolhuijzen P."/>
            <person name="Goolsby J.A."/>
            <person name="Tidwell J."/>
            <person name="Bellgard S.E."/>
            <person name="Bellgard M.I."/>
        </authorList>
    </citation>
    <scope>NUCLEOTIDE SEQUENCE</scope>
    <source>
        <tissue evidence="1">Shoot tissue taken approximately 20 cm above the soil surface</tissue>
    </source>
</reference>
<protein>
    <submittedName>
        <fullName evidence="1">Uncharacterized protein</fullName>
    </submittedName>
</protein>
<sequence length="31" mass="3594">MFCEYLSDATLCLFGVWDFTCMNLSKRSAQI</sequence>
<dbReference type="AlphaFoldDB" id="A0A0A9CE60"/>
<reference evidence="1" key="1">
    <citation type="submission" date="2014-09" db="EMBL/GenBank/DDBJ databases">
        <authorList>
            <person name="Magalhaes I.L.F."/>
            <person name="Oliveira U."/>
            <person name="Santos F.R."/>
            <person name="Vidigal T.H.D.A."/>
            <person name="Brescovit A.D."/>
            <person name="Santos A.J."/>
        </authorList>
    </citation>
    <scope>NUCLEOTIDE SEQUENCE</scope>
    <source>
        <tissue evidence="1">Shoot tissue taken approximately 20 cm above the soil surface</tissue>
    </source>
</reference>
<evidence type="ECO:0000313" key="1">
    <source>
        <dbReference type="EMBL" id="JAD71640.1"/>
    </source>
</evidence>